<evidence type="ECO:0000256" key="9">
    <source>
        <dbReference type="ARBA" id="ARBA00023157"/>
    </source>
</evidence>
<feature type="binding site" evidence="11">
    <location>
        <position position="43"/>
    </location>
    <ligand>
        <name>[4Fe-4S] cluster</name>
        <dbReference type="ChEBI" id="CHEBI:49883"/>
    </ligand>
</feature>
<keyword evidence="11" id="KW-0963">Cytoplasm</keyword>
<feature type="binding site" evidence="11">
    <location>
        <position position="17"/>
    </location>
    <ligand>
        <name>[4Fe-4S] cluster</name>
        <dbReference type="ChEBI" id="CHEBI:49883"/>
    </ligand>
</feature>
<keyword evidence="3 11" id="KW-0004">4Fe-4S</keyword>
<dbReference type="Proteomes" id="UP000577707">
    <property type="component" value="Unassembled WGS sequence"/>
</dbReference>
<dbReference type="PANTHER" id="PTHR38839:SF4">
    <property type="entry name" value="TRANSCRIPTIONAL REGULATOR WHIB"/>
    <property type="match status" value="1"/>
</dbReference>
<evidence type="ECO:0000256" key="5">
    <source>
        <dbReference type="ARBA" id="ARBA00023004"/>
    </source>
</evidence>
<evidence type="ECO:0000256" key="4">
    <source>
        <dbReference type="ARBA" id="ARBA00022723"/>
    </source>
</evidence>
<comment type="function">
    <text evidence="11">Acts as a transcriptional regulator. Probably redox-responsive. The apo- but not holo-form probably binds DNA.</text>
</comment>
<feature type="binding site" evidence="11">
    <location>
        <position position="49"/>
    </location>
    <ligand>
        <name>[4Fe-4S] cluster</name>
        <dbReference type="ChEBI" id="CHEBI:49883"/>
    </ligand>
</feature>
<evidence type="ECO:0000256" key="3">
    <source>
        <dbReference type="ARBA" id="ARBA00022485"/>
    </source>
</evidence>
<feature type="domain" description="4Fe-4S Wbl-type" evidence="13">
    <location>
        <begin position="16"/>
        <end position="73"/>
    </location>
</feature>
<evidence type="ECO:0000259" key="13">
    <source>
        <dbReference type="PROSITE" id="PS51674"/>
    </source>
</evidence>
<dbReference type="EMBL" id="JACHXG010000022">
    <property type="protein sequence ID" value="MBB3092343.1"/>
    <property type="molecule type" value="Genomic_DNA"/>
</dbReference>
<dbReference type="GO" id="GO:0045454">
    <property type="term" value="P:cell redox homeostasis"/>
    <property type="evidence" value="ECO:0007669"/>
    <property type="project" value="TreeGrafter"/>
</dbReference>
<evidence type="ECO:0000256" key="1">
    <source>
        <dbReference type="ARBA" id="ARBA00004496"/>
    </source>
</evidence>
<sequence>MNTTTAADQHWRLSALCAQTDPEAFFPERGSSPAAAKKVCAACPVQAACRAEAARFGDVMGVWSGTTENERKRARRASAPICPGCGREFTRTSPTAKYCGDLCRQAARNATKTASQNRRTGTSPRRAA</sequence>
<name>A0A7W5A9Y0_9ACTN</name>
<evidence type="ECO:0000313" key="14">
    <source>
        <dbReference type="EMBL" id="MBB3092343.1"/>
    </source>
</evidence>
<dbReference type="InterPro" id="IPR034768">
    <property type="entry name" value="4FE4S_WBL"/>
</dbReference>
<keyword evidence="9 11" id="KW-1015">Disulfide bond</keyword>
<dbReference type="AlphaFoldDB" id="A0A7W5A9Y0"/>
<keyword evidence="8 11" id="KW-0238">DNA-binding</keyword>
<comment type="subcellular location">
    <subcellularLocation>
        <location evidence="1 11">Cytoplasm</location>
    </subcellularLocation>
</comment>
<protein>
    <recommendedName>
        <fullName evidence="11">Transcriptional regulator WhiB</fullName>
    </recommendedName>
</protein>
<dbReference type="Pfam" id="PF02467">
    <property type="entry name" value="Whib"/>
    <property type="match status" value="1"/>
</dbReference>
<dbReference type="GO" id="GO:0051539">
    <property type="term" value="F:4 iron, 4 sulfur cluster binding"/>
    <property type="evidence" value="ECO:0007669"/>
    <property type="project" value="UniProtKB-UniRule"/>
</dbReference>
<dbReference type="GO" id="GO:0047134">
    <property type="term" value="F:protein-disulfide reductase [NAD(P)H] activity"/>
    <property type="evidence" value="ECO:0007669"/>
    <property type="project" value="TreeGrafter"/>
</dbReference>
<comment type="similarity">
    <text evidence="2 11">Belongs to the WhiB family.</text>
</comment>
<dbReference type="GO" id="GO:0045892">
    <property type="term" value="P:negative regulation of DNA-templated transcription"/>
    <property type="evidence" value="ECO:0007669"/>
    <property type="project" value="TreeGrafter"/>
</dbReference>
<dbReference type="GO" id="GO:0003677">
    <property type="term" value="F:DNA binding"/>
    <property type="evidence" value="ECO:0007669"/>
    <property type="project" value="UniProtKB-UniRule"/>
</dbReference>
<evidence type="ECO:0000256" key="12">
    <source>
        <dbReference type="SAM" id="MobiDB-lite"/>
    </source>
</evidence>
<keyword evidence="10 11" id="KW-0804">Transcription</keyword>
<dbReference type="HAMAP" id="MF_01479">
    <property type="entry name" value="WhiB"/>
    <property type="match status" value="1"/>
</dbReference>
<reference evidence="14 15" key="1">
    <citation type="submission" date="2020-08" db="EMBL/GenBank/DDBJ databases">
        <title>Genomic Encyclopedia of Type Strains, Phase III (KMG-III): the genomes of soil and plant-associated and newly described type strains.</title>
        <authorList>
            <person name="Whitman W."/>
        </authorList>
    </citation>
    <scope>NUCLEOTIDE SEQUENCE [LARGE SCALE GENOMIC DNA]</scope>
    <source>
        <strain evidence="14 15">CECT 3302</strain>
    </source>
</reference>
<dbReference type="GO" id="GO:0046872">
    <property type="term" value="F:metal ion binding"/>
    <property type="evidence" value="ECO:0007669"/>
    <property type="project" value="UniProtKB-KW"/>
</dbReference>
<comment type="PTM">
    <text evidence="11">Upon Fe-S cluster removal intramolecular disulfide bonds are formed.</text>
</comment>
<evidence type="ECO:0000313" key="15">
    <source>
        <dbReference type="Proteomes" id="UP000577707"/>
    </source>
</evidence>
<keyword evidence="4 11" id="KW-0479">Metal-binding</keyword>
<keyword evidence="15" id="KW-1185">Reference proteome</keyword>
<feature type="region of interest" description="Disordered" evidence="12">
    <location>
        <begin position="109"/>
        <end position="128"/>
    </location>
</feature>
<comment type="caution">
    <text evidence="14">The sequence shown here is derived from an EMBL/GenBank/DDBJ whole genome shotgun (WGS) entry which is preliminary data.</text>
</comment>
<dbReference type="GO" id="GO:0005737">
    <property type="term" value="C:cytoplasm"/>
    <property type="evidence" value="ECO:0007669"/>
    <property type="project" value="UniProtKB-SubCell"/>
</dbReference>
<dbReference type="PROSITE" id="PS51674">
    <property type="entry name" value="4FE4S_WBL"/>
    <property type="match status" value="1"/>
</dbReference>
<feature type="binding site" evidence="11">
    <location>
        <position position="40"/>
    </location>
    <ligand>
        <name>[4Fe-4S] cluster</name>
        <dbReference type="ChEBI" id="CHEBI:49883"/>
    </ligand>
</feature>
<evidence type="ECO:0000256" key="7">
    <source>
        <dbReference type="ARBA" id="ARBA00023015"/>
    </source>
</evidence>
<evidence type="ECO:0000256" key="6">
    <source>
        <dbReference type="ARBA" id="ARBA00023014"/>
    </source>
</evidence>
<keyword evidence="6 11" id="KW-0411">Iron-sulfur</keyword>
<keyword evidence="7 11" id="KW-0805">Transcription regulation</keyword>
<dbReference type="InterPro" id="IPR003482">
    <property type="entry name" value="Whib"/>
</dbReference>
<evidence type="ECO:0000256" key="8">
    <source>
        <dbReference type="ARBA" id="ARBA00023125"/>
    </source>
</evidence>
<proteinExistence type="inferred from homology"/>
<organism evidence="14 15">
    <name type="scientific">Nocardioides albus</name>
    <dbReference type="NCBI Taxonomy" id="1841"/>
    <lineage>
        <taxon>Bacteria</taxon>
        <taxon>Bacillati</taxon>
        <taxon>Actinomycetota</taxon>
        <taxon>Actinomycetes</taxon>
        <taxon>Propionibacteriales</taxon>
        <taxon>Nocardioidaceae</taxon>
        <taxon>Nocardioides</taxon>
    </lineage>
</organism>
<evidence type="ECO:0000256" key="11">
    <source>
        <dbReference type="HAMAP-Rule" id="MF_01479"/>
    </source>
</evidence>
<evidence type="ECO:0000256" key="10">
    <source>
        <dbReference type="ARBA" id="ARBA00023163"/>
    </source>
</evidence>
<gene>
    <name evidence="11" type="primary">whiB</name>
    <name evidence="14" type="ORF">FHS12_005322</name>
</gene>
<dbReference type="GO" id="GO:0035731">
    <property type="term" value="F:dinitrosyl-iron complex binding"/>
    <property type="evidence" value="ECO:0007669"/>
    <property type="project" value="UniProtKB-UniRule"/>
</dbReference>
<keyword evidence="5 11" id="KW-0408">Iron</keyword>
<comment type="cofactor">
    <cofactor evidence="11">
        <name>[4Fe-4S] cluster</name>
        <dbReference type="ChEBI" id="CHEBI:49883"/>
    </cofactor>
    <text evidence="11">Binds 1 [4Fe-4S] cluster per subunit. Following nitrosylation of the [4Fe-4S] cluster binds 1 [4Fe-8(NO)] cluster per subunit.</text>
</comment>
<evidence type="ECO:0000256" key="2">
    <source>
        <dbReference type="ARBA" id="ARBA00006597"/>
    </source>
</evidence>
<comment type="PTM">
    <text evidence="11">The Fe-S cluster can be nitrosylated by nitric oxide (NO).</text>
</comment>
<accession>A0A7W5A9Y0</accession>
<dbReference type="PANTHER" id="PTHR38839">
    <property type="entry name" value="TRANSCRIPTIONAL REGULATOR WHID-RELATED"/>
    <property type="match status" value="1"/>
</dbReference>